<dbReference type="EMBL" id="BPVZ01000020">
    <property type="protein sequence ID" value="GKV03746.1"/>
    <property type="molecule type" value="Genomic_DNA"/>
</dbReference>
<dbReference type="Gene3D" id="1.20.140.40">
    <property type="entry name" value="Invertase/pectin methylesterase inhibitor family protein"/>
    <property type="match status" value="1"/>
</dbReference>
<dbReference type="InterPro" id="IPR006501">
    <property type="entry name" value="Pectinesterase_inhib_dom"/>
</dbReference>
<dbReference type="FunFam" id="1.20.140.40:FF:000010">
    <property type="entry name" value="Pectinesterase"/>
    <property type="match status" value="1"/>
</dbReference>
<feature type="domain" description="Pectinesterase inhibitor" evidence="9">
    <location>
        <begin position="67"/>
        <end position="231"/>
    </location>
</feature>
<dbReference type="SMART" id="SM00856">
    <property type="entry name" value="PMEI"/>
    <property type="match status" value="1"/>
</dbReference>
<name>A0AAV5IVD9_9ROSI</name>
<protein>
    <recommendedName>
        <fullName evidence="3">pectinesterase</fullName>
        <ecNumber evidence="3">3.1.1.11</ecNumber>
    </recommendedName>
</protein>
<comment type="caution">
    <text evidence="10">The sequence shown here is derived from an EMBL/GenBank/DDBJ whole genome shotgun (WGS) entry which is preliminary data.</text>
</comment>
<dbReference type="InterPro" id="IPR035513">
    <property type="entry name" value="Invertase/methylesterase_inhib"/>
</dbReference>
<gene>
    <name evidence="10" type="ORF">SLEP1_g15995</name>
</gene>
<keyword evidence="4" id="KW-0732">Signal</keyword>
<feature type="transmembrane region" description="Helical" evidence="8">
    <location>
        <begin position="27"/>
        <end position="50"/>
    </location>
</feature>
<keyword evidence="8" id="KW-0472">Membrane</keyword>
<dbReference type="AlphaFoldDB" id="A0AAV5IVD9"/>
<keyword evidence="11" id="KW-1185">Reference proteome</keyword>
<evidence type="ECO:0000256" key="7">
    <source>
        <dbReference type="ARBA" id="ARBA00038471"/>
    </source>
</evidence>
<keyword evidence="5" id="KW-1015">Disulfide bond</keyword>
<dbReference type="Proteomes" id="UP001054252">
    <property type="component" value="Unassembled WGS sequence"/>
</dbReference>
<comment type="similarity">
    <text evidence="7">Belongs to the PMEI family.</text>
</comment>
<dbReference type="EC" id="3.1.1.11" evidence="3"/>
<comment type="similarity">
    <text evidence="2">In the C-terminal section; belongs to the pectinesterase family.</text>
</comment>
<dbReference type="GO" id="GO:0030599">
    <property type="term" value="F:pectinesterase activity"/>
    <property type="evidence" value="ECO:0007669"/>
    <property type="project" value="UniProtKB-EC"/>
</dbReference>
<sequence>MDFNTKNAEVNHELDDKEYRKQTRKRLIIIGISTFVLIVVIIGAALGMFLPTKTTPPPPPSEVSNFSSAQSIQEMCATMTPYPYSCISSISSLQNSSNNSDPKHFFKLSMQVSLNELVNLSSILFSKAYGNLSSDPLVQRALNYCEIIMNDAIGHVNESIASLQGDQGEVMLSMDKVNNIRVWLSAAVTGQKTCLDGLEKVATNQSQTVLSGDLENALHISTEFTSNSLEIASNIMKILQNSQTPNHNRKLLKIDGGDTWRRKFLERN</sequence>
<dbReference type="NCBIfam" id="TIGR01614">
    <property type="entry name" value="PME_inhib"/>
    <property type="match status" value="1"/>
</dbReference>
<evidence type="ECO:0000256" key="2">
    <source>
        <dbReference type="ARBA" id="ARBA00007786"/>
    </source>
</evidence>
<evidence type="ECO:0000256" key="1">
    <source>
        <dbReference type="ARBA" id="ARBA00006027"/>
    </source>
</evidence>
<evidence type="ECO:0000256" key="5">
    <source>
        <dbReference type="ARBA" id="ARBA00023157"/>
    </source>
</evidence>
<evidence type="ECO:0000259" key="9">
    <source>
        <dbReference type="SMART" id="SM00856"/>
    </source>
</evidence>
<keyword evidence="8" id="KW-0812">Transmembrane</keyword>
<evidence type="ECO:0000256" key="4">
    <source>
        <dbReference type="ARBA" id="ARBA00022729"/>
    </source>
</evidence>
<evidence type="ECO:0000313" key="10">
    <source>
        <dbReference type="EMBL" id="GKV03746.1"/>
    </source>
</evidence>
<proteinExistence type="inferred from homology"/>
<evidence type="ECO:0000256" key="8">
    <source>
        <dbReference type="SAM" id="Phobius"/>
    </source>
</evidence>
<comment type="similarity">
    <text evidence="1">In the N-terminal section; belongs to the PMEI family.</text>
</comment>
<dbReference type="Pfam" id="PF04043">
    <property type="entry name" value="PMEI"/>
    <property type="match status" value="1"/>
</dbReference>
<keyword evidence="8" id="KW-1133">Transmembrane helix</keyword>
<dbReference type="CDD" id="cd15798">
    <property type="entry name" value="PMEI-like_3"/>
    <property type="match status" value="1"/>
</dbReference>
<dbReference type="GO" id="GO:0004857">
    <property type="term" value="F:enzyme inhibitor activity"/>
    <property type="evidence" value="ECO:0007669"/>
    <property type="project" value="InterPro"/>
</dbReference>
<dbReference type="InterPro" id="IPR051955">
    <property type="entry name" value="PME_Inhibitor"/>
</dbReference>
<evidence type="ECO:0000256" key="6">
    <source>
        <dbReference type="ARBA" id="ARBA00023180"/>
    </source>
</evidence>
<reference evidence="10 11" key="1">
    <citation type="journal article" date="2021" name="Commun. Biol.">
        <title>The genome of Shorea leprosula (Dipterocarpaceae) highlights the ecological relevance of drought in aseasonal tropical rainforests.</title>
        <authorList>
            <person name="Ng K.K.S."/>
            <person name="Kobayashi M.J."/>
            <person name="Fawcett J.A."/>
            <person name="Hatakeyama M."/>
            <person name="Paape T."/>
            <person name="Ng C.H."/>
            <person name="Ang C.C."/>
            <person name="Tnah L.H."/>
            <person name="Lee C.T."/>
            <person name="Nishiyama T."/>
            <person name="Sese J."/>
            <person name="O'Brien M.J."/>
            <person name="Copetti D."/>
            <person name="Mohd Noor M.I."/>
            <person name="Ong R.C."/>
            <person name="Putra M."/>
            <person name="Sireger I.Z."/>
            <person name="Indrioko S."/>
            <person name="Kosugi Y."/>
            <person name="Izuno A."/>
            <person name="Isagi Y."/>
            <person name="Lee S.L."/>
            <person name="Shimizu K.K."/>
        </authorList>
    </citation>
    <scope>NUCLEOTIDE SEQUENCE [LARGE SCALE GENOMIC DNA]</scope>
    <source>
        <strain evidence="10">214</strain>
    </source>
</reference>
<keyword evidence="6" id="KW-0325">Glycoprotein</keyword>
<dbReference type="PANTHER" id="PTHR31080">
    <property type="entry name" value="PECTINESTERASE INHIBITOR-LIKE"/>
    <property type="match status" value="1"/>
</dbReference>
<accession>A0AAV5IVD9</accession>
<evidence type="ECO:0000256" key="3">
    <source>
        <dbReference type="ARBA" id="ARBA00013229"/>
    </source>
</evidence>
<dbReference type="PANTHER" id="PTHR31080:SF303">
    <property type="entry name" value="PECTINESTERASE 1-LIKE"/>
    <property type="match status" value="1"/>
</dbReference>
<evidence type="ECO:0000313" key="11">
    <source>
        <dbReference type="Proteomes" id="UP001054252"/>
    </source>
</evidence>
<organism evidence="10 11">
    <name type="scientific">Rubroshorea leprosula</name>
    <dbReference type="NCBI Taxonomy" id="152421"/>
    <lineage>
        <taxon>Eukaryota</taxon>
        <taxon>Viridiplantae</taxon>
        <taxon>Streptophyta</taxon>
        <taxon>Embryophyta</taxon>
        <taxon>Tracheophyta</taxon>
        <taxon>Spermatophyta</taxon>
        <taxon>Magnoliopsida</taxon>
        <taxon>eudicotyledons</taxon>
        <taxon>Gunneridae</taxon>
        <taxon>Pentapetalae</taxon>
        <taxon>rosids</taxon>
        <taxon>malvids</taxon>
        <taxon>Malvales</taxon>
        <taxon>Dipterocarpaceae</taxon>
        <taxon>Rubroshorea</taxon>
    </lineage>
</organism>
<dbReference type="SUPFAM" id="SSF101148">
    <property type="entry name" value="Plant invertase/pectin methylesterase inhibitor"/>
    <property type="match status" value="1"/>
</dbReference>